<dbReference type="PhylomeDB" id="A0A0G4FWC2"/>
<dbReference type="AlphaFoldDB" id="A0A0G4FWC2"/>
<sequence length="334" mass="38334">MPPRQNRSVGKMKVLQKAKVARAVQKDPLKRLPMEQKARSLFLKGASKVEIVILLLCGGGTRLTMPEEWTKLREESREKVAVVPCVDSTSAHLLDGPFRAWMEPLAACPSWADQRTPRILAEMINSALGRFPSARWIFWLPNNSMPLKTWGEFEAWTVRREGLKFPSAIDWGDELFDNNKIGHQAFLGLIRKDAQSLADHFCDKHGWSEFVAQQKSLLKRASGQDGPTCPIKVYVVEEWMPGTFLARQHLKKSAKARIIRPDFNKLMKDQGVSMDEAGFMHCCMESVSKCQYCGEDHDASRVKQYMKGSWEYRYIVRELKKAKENLFLRKVIKY</sequence>
<proteinExistence type="predicted"/>
<evidence type="ECO:0000313" key="1">
    <source>
        <dbReference type="EMBL" id="CEM19044.1"/>
    </source>
</evidence>
<dbReference type="VEuPathDB" id="CryptoDB:Cvel_18942"/>
<organism evidence="1">
    <name type="scientific">Chromera velia CCMP2878</name>
    <dbReference type="NCBI Taxonomy" id="1169474"/>
    <lineage>
        <taxon>Eukaryota</taxon>
        <taxon>Sar</taxon>
        <taxon>Alveolata</taxon>
        <taxon>Colpodellida</taxon>
        <taxon>Chromeraceae</taxon>
        <taxon>Chromera</taxon>
    </lineage>
</organism>
<dbReference type="EMBL" id="CDMZ01000663">
    <property type="protein sequence ID" value="CEM19044.1"/>
    <property type="molecule type" value="Genomic_DNA"/>
</dbReference>
<name>A0A0G4FWC2_9ALVE</name>
<reference evidence="1" key="1">
    <citation type="submission" date="2014-11" db="EMBL/GenBank/DDBJ databases">
        <authorList>
            <person name="Otto D Thomas"/>
            <person name="Naeem Raeece"/>
        </authorList>
    </citation>
    <scope>NUCLEOTIDE SEQUENCE</scope>
</reference>
<gene>
    <name evidence="1" type="ORF">Cvel_18942</name>
</gene>
<accession>A0A0G4FWC2</accession>
<protein>
    <submittedName>
        <fullName evidence="1">Uncharacterized protein</fullName>
    </submittedName>
</protein>